<keyword evidence="1" id="KW-0732">Signal</keyword>
<protein>
    <submittedName>
        <fullName evidence="3">SCP-like protein</fullName>
    </submittedName>
</protein>
<organism evidence="3 4">
    <name type="scientific">Ancylostoma duodenale</name>
    <dbReference type="NCBI Taxonomy" id="51022"/>
    <lineage>
        <taxon>Eukaryota</taxon>
        <taxon>Metazoa</taxon>
        <taxon>Ecdysozoa</taxon>
        <taxon>Nematoda</taxon>
        <taxon>Chromadorea</taxon>
        <taxon>Rhabditida</taxon>
        <taxon>Rhabditina</taxon>
        <taxon>Rhabditomorpha</taxon>
        <taxon>Strongyloidea</taxon>
        <taxon>Ancylostomatidae</taxon>
        <taxon>Ancylostomatinae</taxon>
        <taxon>Ancylostoma</taxon>
    </lineage>
</organism>
<evidence type="ECO:0000313" key="3">
    <source>
        <dbReference type="EMBL" id="KIH51215.1"/>
    </source>
</evidence>
<gene>
    <name evidence="3" type="ORF">ANCDUO_18701</name>
</gene>
<evidence type="ECO:0000259" key="2">
    <source>
        <dbReference type="SMART" id="SM00198"/>
    </source>
</evidence>
<dbReference type="SMART" id="SM00198">
    <property type="entry name" value="SCP"/>
    <property type="match status" value="1"/>
</dbReference>
<dbReference type="Gene3D" id="3.40.33.10">
    <property type="entry name" value="CAP"/>
    <property type="match status" value="1"/>
</dbReference>
<feature type="chain" id="PRO_5002160793" evidence="1">
    <location>
        <begin position="19"/>
        <end position="125"/>
    </location>
</feature>
<dbReference type="SUPFAM" id="SSF55797">
    <property type="entry name" value="PR-1-like"/>
    <property type="match status" value="1"/>
</dbReference>
<sequence>MRMPIAVYALGLLTFSDAASYGCQNSESSDAIRDLFLKFHNDARRRVAKGEQPSKQEMLNPAKNMEKLSWNCDMEKKAQDHIQTCSGGLGAFGSWGANTMTMGGSGLSSNPKPFIERVLKMWWGK</sequence>
<evidence type="ECO:0000256" key="1">
    <source>
        <dbReference type="SAM" id="SignalP"/>
    </source>
</evidence>
<dbReference type="Proteomes" id="UP000054047">
    <property type="component" value="Unassembled WGS sequence"/>
</dbReference>
<reference evidence="3 4" key="1">
    <citation type="submission" date="2013-12" db="EMBL/GenBank/DDBJ databases">
        <title>Draft genome of the parsitic nematode Ancylostoma duodenale.</title>
        <authorList>
            <person name="Mitreva M."/>
        </authorList>
    </citation>
    <scope>NUCLEOTIDE SEQUENCE [LARGE SCALE GENOMIC DNA]</scope>
    <source>
        <strain evidence="3 4">Zhejiang</strain>
    </source>
</reference>
<accession>A0A0C2FRK5</accession>
<dbReference type="OrthoDB" id="5832927at2759"/>
<dbReference type="InterPro" id="IPR014044">
    <property type="entry name" value="CAP_dom"/>
</dbReference>
<dbReference type="Pfam" id="PF00188">
    <property type="entry name" value="CAP"/>
    <property type="match status" value="1"/>
</dbReference>
<dbReference type="AlphaFoldDB" id="A0A0C2FRK5"/>
<evidence type="ECO:0000313" key="4">
    <source>
        <dbReference type="Proteomes" id="UP000054047"/>
    </source>
</evidence>
<dbReference type="InterPro" id="IPR035940">
    <property type="entry name" value="CAP_sf"/>
</dbReference>
<dbReference type="EMBL" id="KN747264">
    <property type="protein sequence ID" value="KIH51215.1"/>
    <property type="molecule type" value="Genomic_DNA"/>
</dbReference>
<feature type="non-terminal residue" evidence="3">
    <location>
        <position position="125"/>
    </location>
</feature>
<keyword evidence="4" id="KW-1185">Reference proteome</keyword>
<feature type="signal peptide" evidence="1">
    <location>
        <begin position="1"/>
        <end position="18"/>
    </location>
</feature>
<name>A0A0C2FRK5_9BILA</name>
<feature type="domain" description="SCP" evidence="2">
    <location>
        <begin position="31"/>
        <end position="125"/>
    </location>
</feature>
<proteinExistence type="predicted"/>
<dbReference type="CDD" id="cd05380">
    <property type="entry name" value="CAP_euk"/>
    <property type="match status" value="1"/>
</dbReference>